<feature type="region of interest" description="Disordered" evidence="1">
    <location>
        <begin position="1531"/>
        <end position="1562"/>
    </location>
</feature>
<protein>
    <submittedName>
        <fullName evidence="3">VWA domain-containing protein</fullName>
    </submittedName>
</protein>
<feature type="non-terminal residue" evidence="3">
    <location>
        <position position="1869"/>
    </location>
</feature>
<dbReference type="SMART" id="SM00089">
    <property type="entry name" value="PKD"/>
    <property type="match status" value="3"/>
</dbReference>
<feature type="region of interest" description="Disordered" evidence="1">
    <location>
        <begin position="1054"/>
        <end position="1087"/>
    </location>
</feature>
<dbReference type="Pfam" id="PF13573">
    <property type="entry name" value="SprB"/>
    <property type="match status" value="13"/>
</dbReference>
<dbReference type="InterPro" id="IPR022409">
    <property type="entry name" value="PKD/Chitinase_dom"/>
</dbReference>
<dbReference type="InterPro" id="IPR002035">
    <property type="entry name" value="VWF_A"/>
</dbReference>
<dbReference type="EMBL" id="JAIRBA010000041">
    <property type="protein sequence ID" value="MCG2420342.1"/>
    <property type="molecule type" value="Genomic_DNA"/>
</dbReference>
<reference evidence="3" key="1">
    <citation type="submission" date="2021-09" db="EMBL/GenBank/DDBJ databases">
        <title>Genome of Aequorivita sp. strain F47161.</title>
        <authorList>
            <person name="Wang Y."/>
        </authorList>
    </citation>
    <scope>NUCLEOTIDE SEQUENCE</scope>
    <source>
        <strain evidence="3">F47161</strain>
    </source>
</reference>
<dbReference type="Pfam" id="PF13519">
    <property type="entry name" value="VWA_2"/>
    <property type="match status" value="1"/>
</dbReference>
<dbReference type="Gene3D" id="3.40.50.410">
    <property type="entry name" value="von Willebrand factor, type A domain"/>
    <property type="match status" value="1"/>
</dbReference>
<organism evidence="3 4">
    <name type="scientific">Aequorivita vitellina</name>
    <dbReference type="NCBI Taxonomy" id="2874475"/>
    <lineage>
        <taxon>Bacteria</taxon>
        <taxon>Pseudomonadati</taxon>
        <taxon>Bacteroidota</taxon>
        <taxon>Flavobacteriia</taxon>
        <taxon>Flavobacteriales</taxon>
        <taxon>Flavobacteriaceae</taxon>
        <taxon>Aequorivita</taxon>
    </lineage>
</organism>
<name>A0A9X1QZR5_9FLAO</name>
<dbReference type="RefSeq" id="WP_237604118.1">
    <property type="nucleotide sequence ID" value="NZ_JAIRBA010000041.1"/>
</dbReference>
<dbReference type="SUPFAM" id="SSF53300">
    <property type="entry name" value="vWA-like"/>
    <property type="match status" value="1"/>
</dbReference>
<feature type="domain" description="VWFA" evidence="2">
    <location>
        <begin position="69"/>
        <end position="274"/>
    </location>
</feature>
<dbReference type="InterPro" id="IPR025667">
    <property type="entry name" value="SprB_repeat"/>
</dbReference>
<accession>A0A9X1QZR5</accession>
<dbReference type="PROSITE" id="PS50234">
    <property type="entry name" value="VWFA"/>
    <property type="match status" value="1"/>
</dbReference>
<comment type="caution">
    <text evidence="3">The sequence shown here is derived from an EMBL/GenBank/DDBJ whole genome shotgun (WGS) entry which is preliminary data.</text>
</comment>
<evidence type="ECO:0000313" key="4">
    <source>
        <dbReference type="Proteomes" id="UP001139461"/>
    </source>
</evidence>
<dbReference type="InterPro" id="IPR013783">
    <property type="entry name" value="Ig-like_fold"/>
</dbReference>
<evidence type="ECO:0000313" key="3">
    <source>
        <dbReference type="EMBL" id="MCG2420342.1"/>
    </source>
</evidence>
<dbReference type="Gene3D" id="2.60.40.740">
    <property type="match status" value="7"/>
</dbReference>
<dbReference type="Gene3D" id="2.60.40.10">
    <property type="entry name" value="Immunoglobulins"/>
    <property type="match status" value="1"/>
</dbReference>
<gene>
    <name evidence="3" type="ORF">K8089_15055</name>
</gene>
<dbReference type="Proteomes" id="UP001139461">
    <property type="component" value="Unassembled WGS sequence"/>
</dbReference>
<sequence>MKKQLHFRNILVEKLSKFTFLIVFLSSFSFFGQQPSLDVVKTRVANATTCNVFDINIDVDGVASKRPQEVILIIDRSGSMDDGPNPEPIDYAQDAAIDFVNELFKPENNPTGLNKVALVTFASSASLDRQLTTNKNAVINSINSIVTGGSTNIQDALVKARAELDTRGTFNCETSRSIILLTDGVANRDNSGNNCSSTSSNTICQQNAIAAGQAAWVINKGGNPYNQSVFTIGLTGAISGTEEDIALNTLDQIQNAGAYHTEDNADLSDIYLEIFGNLNYAAIQLPGQKFLTTTIIPGFTIVSGSISTNKGTVTLSGSGDQIYWDVPKIATESIFLKYSLVASNSNVCGTQNPDSSVVKYEDGDCNPVTLNLTNPDVCVPCPSVTASISQVSCENSVDYNANYSSGACSAPAGTVQWEFFLNNVPVGTSSQVSGTYVYTGGGTFEGDFRAKATFNSSYSSGCTLPAVQDEKTITLHNKVAATIQKVNANSSGQCNNGQATVTPTSGTGPYTYLWSANAGNQTTPTATNLSAGTYSVVVTDANGCSIEKTIAVYCDIEEWNFVCGDDKMVDEYGYNANCNTTTTVNIPDPSNVYQYAVEIVYKENNPGATLQFTDALGNPHTLERSVPVGSSSNVWVYRGLIIGSTSNVTYTDNANSCKLQSVVVYAFRNVANATSNSGKFTSLSGVNNVVNFTLDIPSFTGPRDLLIETPISELTDDGRYLLLRATAGSVSGQKIIYGPDPTLPGGTCCLSIPFIELDDVPGNITQVTITIDTRNNQNGQTVNGQSWVIAGGVNVEANCYEDLDLTLQSKTDILCHGSDTGSITVEATGGVPPYLYSQNGGASQSSATFNNLTAGVYIIEVVDSIGNTESISVTLTEPENIIIQITKQNASTSGACNNGEATASPTGGISPYTYQWSASAGNQTTATATNLPEGTHQVVVTDANNCSVTQSVVIDCINDCDAVIAIDSVTHVLCKGDASGVAVVSASSQANPAALFTFTWNTVPPQIDSGVTSSTITNQPSGVYTVSVTIDGTVCLPVEQSVSINEPSTALNVTATSTDESGPNTGDGTATANASGGTPPYTYSWSPGGQTTRVITGLTAGIYTVTVTDANGCTQSATTTVNPGSCHGLSANPTSTPVSCNGNSDGSASVSVSNGVGPFTYLWSPGGETTQTITGLAAGSYTVTVTDQTTLCTVDATATVTQPNILSSGIAVTSVSCFGGSNGSLDLTVLGGTQPYSFLWNNGATTEDLFNLTAGTYSVTITDANGCTTTNSATVLEPASGLSLTYTTQDVLCYGQSTGAIDITVSGGTIPYQYNWSNGATSEDLFGIPAGVYSITITDANGCTLTENSITISEPANPISIIITKENATTGQGCNDGEATASPSGGVAPYTYLWSASAGNQTTATATNLPAGTHSVTVKDANGCELEQGVVIVCDNTCDAIVSVDQVTNVLCTGDTTGSATVSASSASNPAALFTFTWDTTPPQVDAGVTTSTVNNLSSGIYTVSVTIDGTVCQPVEQSVTITEPASALSVSATSTDESGPATGDGTATANPVGGTPPYTYSWSPGGQTTRVITGLTAGVYVVTVTDANGCTATATTTVNPGTCRGLAAGASSTSVTCNGDSDGTATVSVTGGSGSFTYIWSPGGQTTQSISGLSAGTYTVVVTDTVTLCTVTASTIVNEPNLLTSGVAITHVKCFGDNSGSIDLTVTGGTAPYSFLWSNGATSEDLFNLVAGTYTVDITDANGCTATKTATVLQPASGLTLAITSQTDIVCNGVGSVTVQASGGTVPYLYRIDGGAYQSSGTFNNLSAGNHTIDVLDANNCDTQIIVDILSNCVIAIDDINDTFMNLPVSGDVATNDQNPDGPAGTEV</sequence>
<keyword evidence="4" id="KW-1185">Reference proteome</keyword>
<proteinExistence type="predicted"/>
<dbReference type="CDD" id="cd00198">
    <property type="entry name" value="vWFA"/>
    <property type="match status" value="1"/>
</dbReference>
<evidence type="ECO:0000256" key="1">
    <source>
        <dbReference type="SAM" id="MobiDB-lite"/>
    </source>
</evidence>
<dbReference type="SMART" id="SM00327">
    <property type="entry name" value="VWA"/>
    <property type="match status" value="1"/>
</dbReference>
<evidence type="ECO:0000259" key="2">
    <source>
        <dbReference type="PROSITE" id="PS50234"/>
    </source>
</evidence>
<dbReference type="InterPro" id="IPR036465">
    <property type="entry name" value="vWFA_dom_sf"/>
</dbReference>